<evidence type="ECO:0000256" key="2">
    <source>
        <dbReference type="ARBA" id="ARBA00022448"/>
    </source>
</evidence>
<keyword evidence="8" id="KW-0732">Signal</keyword>
<organism evidence="12 13">
    <name type="scientific">Panicum miliaceum</name>
    <name type="common">Proso millet</name>
    <name type="synonym">Broomcorn millet</name>
    <dbReference type="NCBI Taxonomy" id="4540"/>
    <lineage>
        <taxon>Eukaryota</taxon>
        <taxon>Viridiplantae</taxon>
        <taxon>Streptophyta</taxon>
        <taxon>Embryophyta</taxon>
        <taxon>Tracheophyta</taxon>
        <taxon>Spermatophyta</taxon>
        <taxon>Magnoliopsida</taxon>
        <taxon>Liliopsida</taxon>
        <taxon>Poales</taxon>
        <taxon>Poaceae</taxon>
        <taxon>PACMAD clade</taxon>
        <taxon>Panicoideae</taxon>
        <taxon>Panicodae</taxon>
        <taxon>Paniceae</taxon>
        <taxon>Panicinae</taxon>
        <taxon>Panicum</taxon>
        <taxon>Panicum sect. Panicum</taxon>
    </lineage>
</organism>
<dbReference type="GO" id="GO:0016020">
    <property type="term" value="C:membrane"/>
    <property type="evidence" value="ECO:0007669"/>
    <property type="project" value="UniProtKB-SubCell"/>
</dbReference>
<evidence type="ECO:0000259" key="11">
    <source>
        <dbReference type="PROSITE" id="PS51549"/>
    </source>
</evidence>
<feature type="transmembrane region" description="Helical" evidence="7">
    <location>
        <begin position="939"/>
        <end position="961"/>
    </location>
</feature>
<dbReference type="AlphaFoldDB" id="A0A3L6QUG2"/>
<feature type="transmembrane region" description="Helical" evidence="7">
    <location>
        <begin position="730"/>
        <end position="752"/>
    </location>
</feature>
<evidence type="ECO:0000313" key="13">
    <source>
        <dbReference type="Proteomes" id="UP000275267"/>
    </source>
</evidence>
<dbReference type="CDD" id="cd09631">
    <property type="entry name" value="DOMON_DOH"/>
    <property type="match status" value="2"/>
</dbReference>
<keyword evidence="3 7" id="KW-0812">Transmembrane</keyword>
<dbReference type="CDD" id="cd08760">
    <property type="entry name" value="Cyt_b561_FRRS1_like"/>
    <property type="match status" value="1"/>
</dbReference>
<dbReference type="PROSITE" id="PS50836">
    <property type="entry name" value="DOMON"/>
    <property type="match status" value="2"/>
</dbReference>
<evidence type="ECO:0000259" key="10">
    <source>
        <dbReference type="PROSITE" id="PS50939"/>
    </source>
</evidence>
<dbReference type="InterPro" id="IPR037185">
    <property type="entry name" value="EmrE-like"/>
</dbReference>
<comment type="subcellular location">
    <subcellularLocation>
        <location evidence="1">Membrane</location>
        <topology evidence="1">Multi-pass membrane protein</topology>
    </subcellularLocation>
</comment>
<evidence type="ECO:0000256" key="8">
    <source>
        <dbReference type="SAM" id="SignalP"/>
    </source>
</evidence>
<feature type="transmembrane region" description="Helical" evidence="7">
    <location>
        <begin position="1194"/>
        <end position="1212"/>
    </location>
</feature>
<evidence type="ECO:0000256" key="4">
    <source>
        <dbReference type="ARBA" id="ARBA00022982"/>
    </source>
</evidence>
<feature type="transmembrane region" description="Helical" evidence="7">
    <location>
        <begin position="814"/>
        <end position="832"/>
    </location>
</feature>
<feature type="domain" description="DOMON" evidence="9">
    <location>
        <begin position="172"/>
        <end position="313"/>
    </location>
</feature>
<dbReference type="Gene3D" id="1.10.3730.20">
    <property type="match status" value="1"/>
</dbReference>
<proteinExistence type="predicted"/>
<dbReference type="PANTHER" id="PTHR47281">
    <property type="entry name" value="OS09G0557700 PROTEIN"/>
    <property type="match status" value="1"/>
</dbReference>
<evidence type="ECO:0000256" key="5">
    <source>
        <dbReference type="ARBA" id="ARBA00022989"/>
    </source>
</evidence>
<feature type="transmembrane region" description="Helical" evidence="7">
    <location>
        <begin position="1170"/>
        <end position="1188"/>
    </location>
</feature>
<dbReference type="SMART" id="SM00664">
    <property type="entry name" value="DoH"/>
    <property type="match status" value="2"/>
</dbReference>
<feature type="domain" description="DOMON" evidence="9">
    <location>
        <begin position="508"/>
        <end position="627"/>
    </location>
</feature>
<dbReference type="Gene3D" id="1.20.120.1770">
    <property type="match status" value="1"/>
</dbReference>
<evidence type="ECO:0000256" key="7">
    <source>
        <dbReference type="SAM" id="Phobius"/>
    </source>
</evidence>
<evidence type="ECO:0000256" key="1">
    <source>
        <dbReference type="ARBA" id="ARBA00004141"/>
    </source>
</evidence>
<dbReference type="InterPro" id="IPR006593">
    <property type="entry name" value="Cyt_b561/ferric_Rdtase_TM"/>
</dbReference>
<feature type="transmembrane region" description="Helical" evidence="7">
    <location>
        <begin position="902"/>
        <end position="919"/>
    </location>
</feature>
<feature type="transmembrane region" description="Helical" evidence="7">
    <location>
        <begin position="704"/>
        <end position="724"/>
    </location>
</feature>
<evidence type="ECO:0000256" key="3">
    <source>
        <dbReference type="ARBA" id="ARBA00022692"/>
    </source>
</evidence>
<dbReference type="Pfam" id="PF16913">
    <property type="entry name" value="PUNUT"/>
    <property type="match status" value="1"/>
</dbReference>
<keyword evidence="6 7" id="KW-0472">Membrane</keyword>
<dbReference type="SMART" id="SM00665">
    <property type="entry name" value="B561"/>
    <property type="match status" value="1"/>
</dbReference>
<keyword evidence="2" id="KW-0813">Transport</keyword>
<dbReference type="EMBL" id="PQIB02000011">
    <property type="protein sequence ID" value="RLM86375.1"/>
    <property type="molecule type" value="Genomic_DNA"/>
</dbReference>
<dbReference type="PROSITE" id="PS50939">
    <property type="entry name" value="CYTOCHROME_B561"/>
    <property type="match status" value="1"/>
</dbReference>
<comment type="caution">
    <text evidence="12">The sequence shown here is derived from an EMBL/GenBank/DDBJ whole genome shotgun (WGS) entry which is preliminary data.</text>
</comment>
<gene>
    <name evidence="12" type="ORF">C2845_PM04G23820</name>
</gene>
<dbReference type="InterPro" id="IPR045879">
    <property type="entry name" value="B561A"/>
</dbReference>
<dbReference type="Pfam" id="PF25489">
    <property type="entry name" value="At5g54830"/>
    <property type="match status" value="1"/>
</dbReference>
<feature type="transmembrane region" description="Helical" evidence="7">
    <location>
        <begin position="1030"/>
        <end position="1049"/>
    </location>
</feature>
<feature type="chain" id="PRO_5018246354" evidence="8">
    <location>
        <begin position="22"/>
        <end position="1222"/>
    </location>
</feature>
<evidence type="ECO:0000256" key="6">
    <source>
        <dbReference type="ARBA" id="ARBA00023136"/>
    </source>
</evidence>
<dbReference type="PROSITE" id="PS51549">
    <property type="entry name" value="DM13"/>
    <property type="match status" value="1"/>
</dbReference>
<feature type="transmembrane region" description="Helical" evidence="7">
    <location>
        <begin position="968"/>
        <end position="986"/>
    </location>
</feature>
<evidence type="ECO:0000259" key="9">
    <source>
        <dbReference type="PROSITE" id="PS50836"/>
    </source>
</evidence>
<feature type="signal peptide" evidence="8">
    <location>
        <begin position="1"/>
        <end position="21"/>
    </location>
</feature>
<name>A0A3L6QUG2_PANMI</name>
<dbReference type="Pfam" id="PF03351">
    <property type="entry name" value="DOMON"/>
    <property type="match status" value="2"/>
</dbReference>
<feature type="domain" description="DM13" evidence="11">
    <location>
        <begin position="37"/>
        <end position="140"/>
    </location>
</feature>
<dbReference type="InterPro" id="IPR045266">
    <property type="entry name" value="DOH_DOMON"/>
</dbReference>
<reference evidence="13" key="1">
    <citation type="journal article" date="2019" name="Nat. Commun.">
        <title>The genome of broomcorn millet.</title>
        <authorList>
            <person name="Zou C."/>
            <person name="Miki D."/>
            <person name="Li D."/>
            <person name="Tang Q."/>
            <person name="Xiao L."/>
            <person name="Rajput S."/>
            <person name="Deng P."/>
            <person name="Jia W."/>
            <person name="Huang R."/>
            <person name="Zhang M."/>
            <person name="Sun Y."/>
            <person name="Hu J."/>
            <person name="Fu X."/>
            <person name="Schnable P.S."/>
            <person name="Li F."/>
            <person name="Zhang H."/>
            <person name="Feng B."/>
            <person name="Zhu X."/>
            <person name="Liu R."/>
            <person name="Schnable J.C."/>
            <person name="Zhu J.-K."/>
            <person name="Zhang H."/>
        </authorList>
    </citation>
    <scope>NUCLEOTIDE SEQUENCE [LARGE SCALE GENOMIC DNA]</scope>
</reference>
<dbReference type="SUPFAM" id="SSF103481">
    <property type="entry name" value="Multidrug resistance efflux transporter EmrE"/>
    <property type="match status" value="1"/>
</dbReference>
<sequence>MAADPPLLALLAGALLAAALAAPAAGAASCPHTNLTANFSADLTMLQHQLRGTVRLAANGTCALELSRFDLLAASPSARFWAADGPSMADLAAGRAFSPLPLNRTFRNASLELPFARPLPRLLALYDPDTSSDFGHVFLPNGTASELDTSAAGATERAPTMFDNCIPLSETETYRLRWTLNASAGTVEIGLEAAIGSEYYMAFGWADPKANAPAMIHADVVVAGFTEEGTPFAEDYYISDYTECTLGKDDSPVSGVCPDKVYEDGKNDSVLVYGHRRDGVSFVRYVRKLDSDDTKYDVPVGATDEMEVLWATGKLRPPDTLRQHYLPQNHGGPKDATFGFVRLNLSETVDNCLGPLDADNKEDQERIIADRKTPLLVTSAPAVHYPNPPNPDKVIYINKKEAPLLKVERGVPVKFSVQAGHDVAFYITSDPIGGNATLRNKTEVIYAGGPDAHGVLATPKELVWLPDRNTPDLVYYQSLYEQKMGWKVQVVDGGLSDMYNNSVLLDDQQVTLFWSLSADSISIAARGEKKSGYLAIGFGSGMVNSYTYVAWIGNDGVGRVKTYWIDGKSAAGIHPTSENITFVRCKSENGIITFEFTRPLKPSCSGKVECKNIIDPTTPLKVVWAMGASWSGDDLTDNNMHSVTSSRPIRVLLLRGSAEAEQDLRPVLAVHGFMMFVAWGILLPGGIMAARYLKSLKGDGWYQIHVYLQYSGISIMFLGVLFAAAELRGFFVSSAHVKFGVLALLLAVLQPLNAKFRPSKPANGEVPSRNRILWEYLHVITGRSAIIVGIVALFTGMKHLGHRYDSENVEELTWALMLWVLSVIVIVLCLEYKEVKRRSSDRSVRGHWALGNTEEDDSVDLLHPDDVAIEEENTKPDHSPSLKQKAAEVIAASLETYRSRPFSFWLLLCLSSGPMLTAFPASSLLSRLYYNDGGQSKWILSWVAVAGWPLPALLLLPLYLLGRASPTPLSLALCSWYVLLGFLSAADNLMYAWAYAYLPASTASLVAASSLAFSALFGRAIAKNRLSLSSLNAVVVITAGVVVVALDSGSDRPPGVTARQYALGFALDVLGSALHGLIFALSELVFARVLGRRSFHVVLEQQAAVSLCAFAFTSAGLAAAEGFPAMRREAARFGEAAYANVMVWTAVTFQLGVLGGTGALFLASTVLAGVLNAVRVPLTSVAAVIWFHDPMSGFKILALVITVWGFASYMVGHASVKKTSAS</sequence>
<accession>A0A3L6QUG2</accession>
<keyword evidence="13" id="KW-1185">Reference proteome</keyword>
<feature type="transmembrane region" description="Helical" evidence="7">
    <location>
        <begin position="1069"/>
        <end position="1091"/>
    </location>
</feature>
<dbReference type="InterPro" id="IPR057443">
    <property type="entry name" value="At5g54830-like"/>
</dbReference>
<feature type="transmembrane region" description="Helical" evidence="7">
    <location>
        <begin position="773"/>
        <end position="794"/>
    </location>
</feature>
<keyword evidence="4" id="KW-0249">Electron transport</keyword>
<dbReference type="InterPro" id="IPR019545">
    <property type="entry name" value="DM13_domain"/>
</dbReference>
<dbReference type="Proteomes" id="UP000275267">
    <property type="component" value="Unassembled WGS sequence"/>
</dbReference>
<keyword evidence="5 7" id="KW-1133">Transmembrane helix</keyword>
<feature type="transmembrane region" description="Helical" evidence="7">
    <location>
        <begin position="1143"/>
        <end position="1163"/>
    </location>
</feature>
<dbReference type="OrthoDB" id="2448405at2759"/>
<dbReference type="InterPro" id="IPR005018">
    <property type="entry name" value="DOMON_domain"/>
</dbReference>
<feature type="transmembrane region" description="Helical" evidence="7">
    <location>
        <begin position="668"/>
        <end position="692"/>
    </location>
</feature>
<dbReference type="PANTHER" id="PTHR47281:SF1">
    <property type="entry name" value="OS09G0557700 PROTEIN"/>
    <property type="match status" value="1"/>
</dbReference>
<evidence type="ECO:0000313" key="12">
    <source>
        <dbReference type="EMBL" id="RLM86375.1"/>
    </source>
</evidence>
<protein>
    <submittedName>
        <fullName evidence="12">Cytochrome b561, DM13 and DOMON domain-containing protein</fullName>
    </submittedName>
</protein>
<feature type="transmembrane region" description="Helical" evidence="7">
    <location>
        <begin position="992"/>
        <end position="1018"/>
    </location>
</feature>
<feature type="domain" description="Cytochrome b561" evidence="10">
    <location>
        <begin position="635"/>
        <end position="837"/>
    </location>
</feature>
<feature type="transmembrane region" description="Helical" evidence="7">
    <location>
        <begin position="1103"/>
        <end position="1123"/>
    </location>
</feature>
<dbReference type="STRING" id="4540.A0A3L6QUG2"/>